<keyword evidence="4" id="KW-1185">Reference proteome</keyword>
<dbReference type="InterPro" id="IPR050249">
    <property type="entry name" value="Pseudomonas-type_ThrB"/>
</dbReference>
<dbReference type="PANTHER" id="PTHR21064:SF6">
    <property type="entry name" value="AMINOGLYCOSIDE PHOSPHOTRANSFERASE DOMAIN-CONTAINING PROTEIN"/>
    <property type="match status" value="1"/>
</dbReference>
<comment type="similarity">
    <text evidence="1">Belongs to the pseudomonas-type ThrB family.</text>
</comment>
<dbReference type="OrthoDB" id="241498at2"/>
<gene>
    <name evidence="3" type="ORF">WH87_13535</name>
</gene>
<dbReference type="InterPro" id="IPR011009">
    <property type="entry name" value="Kinase-like_dom_sf"/>
</dbReference>
<accession>A0A0F5Q6T6</accession>
<dbReference type="InterPro" id="IPR002575">
    <property type="entry name" value="Aminoglycoside_PTrfase"/>
</dbReference>
<evidence type="ECO:0000259" key="2">
    <source>
        <dbReference type="Pfam" id="PF01636"/>
    </source>
</evidence>
<name>A0A0F5Q6T6_9HYPH</name>
<dbReference type="SUPFAM" id="SSF56112">
    <property type="entry name" value="Protein kinase-like (PK-like)"/>
    <property type="match status" value="1"/>
</dbReference>
<evidence type="ECO:0000256" key="1">
    <source>
        <dbReference type="ARBA" id="ARBA00038240"/>
    </source>
</evidence>
<dbReference type="Proteomes" id="UP000033411">
    <property type="component" value="Unassembled WGS sequence"/>
</dbReference>
<dbReference type="GO" id="GO:0019202">
    <property type="term" value="F:amino acid kinase activity"/>
    <property type="evidence" value="ECO:0007669"/>
    <property type="project" value="TreeGrafter"/>
</dbReference>
<dbReference type="EMBL" id="LANJ01000020">
    <property type="protein sequence ID" value="KKC36657.1"/>
    <property type="molecule type" value="Genomic_DNA"/>
</dbReference>
<evidence type="ECO:0000313" key="3">
    <source>
        <dbReference type="EMBL" id="KKC36657.1"/>
    </source>
</evidence>
<proteinExistence type="inferred from homology"/>
<dbReference type="RefSeq" id="WP_046138745.1">
    <property type="nucleotide sequence ID" value="NZ_LANJ01000020.1"/>
</dbReference>
<evidence type="ECO:0000313" key="4">
    <source>
        <dbReference type="Proteomes" id="UP000033411"/>
    </source>
</evidence>
<protein>
    <recommendedName>
        <fullName evidence="2">Aminoglycoside phosphotransferase domain-containing protein</fullName>
    </recommendedName>
</protein>
<dbReference type="Pfam" id="PF01636">
    <property type="entry name" value="APH"/>
    <property type="match status" value="1"/>
</dbReference>
<organism evidence="3 4">
    <name type="scientific">Devosia epidermidihirudinis</name>
    <dbReference type="NCBI Taxonomy" id="1293439"/>
    <lineage>
        <taxon>Bacteria</taxon>
        <taxon>Pseudomonadati</taxon>
        <taxon>Pseudomonadota</taxon>
        <taxon>Alphaproteobacteria</taxon>
        <taxon>Hyphomicrobiales</taxon>
        <taxon>Devosiaceae</taxon>
        <taxon>Devosia</taxon>
    </lineage>
</organism>
<comment type="caution">
    <text evidence="3">The sequence shown here is derived from an EMBL/GenBank/DDBJ whole genome shotgun (WGS) entry which is preliminary data.</text>
</comment>
<dbReference type="PANTHER" id="PTHR21064">
    <property type="entry name" value="AMINOGLYCOSIDE PHOSPHOTRANSFERASE DOMAIN-CONTAINING PROTEIN-RELATED"/>
    <property type="match status" value="1"/>
</dbReference>
<dbReference type="AlphaFoldDB" id="A0A0F5Q6T6"/>
<dbReference type="Gene3D" id="1.10.510.10">
    <property type="entry name" value="Transferase(Phosphotransferase) domain 1"/>
    <property type="match status" value="1"/>
</dbReference>
<reference evidence="3 4" key="1">
    <citation type="submission" date="2015-03" db="EMBL/GenBank/DDBJ databases">
        <authorList>
            <person name="Lepp D."/>
            <person name="Hassan Y.I."/>
            <person name="Li X.-Z."/>
            <person name="Zhou T."/>
        </authorList>
    </citation>
    <scope>NUCLEOTIDE SEQUENCE [LARGE SCALE GENOMIC DNA]</scope>
    <source>
        <strain evidence="3 4">E84</strain>
    </source>
</reference>
<dbReference type="Gene3D" id="3.30.200.70">
    <property type="match status" value="1"/>
</dbReference>
<dbReference type="STRING" id="1293439.WH87_13535"/>
<dbReference type="Gene3D" id="1.20.1270.170">
    <property type="match status" value="1"/>
</dbReference>
<sequence length="324" mass="34941">MPLTASEIQQALPLWGAVDGGSAQLINVSENQTFLIEAVNGAQFILRVHRVGYQTRAAIESELAWIAALGAQTDLPISEAVAGRDGQELQSFVASDGLPRLAALFHYIAGREPSIGDDLTGVFRKLGVYAATMHAHSLAWPRSAGFERPVLNAAAILDADGSWGDWRVAPGVDAGAHVVLSRLDVALRERLALYGTAPERFGLIHGDMRLGNLLVDGERLALIDFDDSGIGWFAYDFAASISFHETSPVVPALRAAWLEGYRTARDFGEEDVAAIDAMVMLRRMALLAWMGSHHETKLAQTHVDGYAAGTVALAERFLNGALWP</sequence>
<dbReference type="PATRIC" id="fig|1293439.3.peg.2439"/>
<feature type="domain" description="Aminoglycoside phosphotransferase" evidence="2">
    <location>
        <begin position="29"/>
        <end position="266"/>
    </location>
</feature>